<reference evidence="1 2" key="1">
    <citation type="submission" date="2018-03" db="EMBL/GenBank/DDBJ databases">
        <title>Brevisbacillus phylogenomics.</title>
        <authorList>
            <person name="Dunlap C."/>
        </authorList>
    </citation>
    <scope>NUCLEOTIDE SEQUENCE [LARGE SCALE GENOMIC DNA]</scope>
    <source>
        <strain evidence="1 2">NRRL B-41110</strain>
    </source>
</reference>
<proteinExistence type="predicted"/>
<accession>A0ABX5FNH2</accession>
<gene>
    <name evidence="1" type="ORF">C7R92_16365</name>
</gene>
<organism evidence="1 2">
    <name type="scientific">Brevibacillus porteri</name>
    <dbReference type="NCBI Taxonomy" id="2126350"/>
    <lineage>
        <taxon>Bacteria</taxon>
        <taxon>Bacillati</taxon>
        <taxon>Bacillota</taxon>
        <taxon>Bacilli</taxon>
        <taxon>Bacillales</taxon>
        <taxon>Paenibacillaceae</taxon>
        <taxon>Brevibacillus</taxon>
    </lineage>
</organism>
<protein>
    <submittedName>
        <fullName evidence="1">Uncharacterized protein</fullName>
    </submittedName>
</protein>
<dbReference type="Proteomes" id="UP000241645">
    <property type="component" value="Unassembled WGS sequence"/>
</dbReference>
<name>A0ABX5FNH2_9BACL</name>
<dbReference type="EMBL" id="PXZO01000030">
    <property type="protein sequence ID" value="PSK09083.1"/>
    <property type="molecule type" value="Genomic_DNA"/>
</dbReference>
<keyword evidence="2" id="KW-1185">Reference proteome</keyword>
<evidence type="ECO:0000313" key="2">
    <source>
        <dbReference type="Proteomes" id="UP000241645"/>
    </source>
</evidence>
<sequence length="85" mass="9791">MIGIHFEKSSSSSHSNLTRIVRLQKQKVNGDIVQYIRDKLRIQEVKYVKFFLNAENARLSCLIQFEVKKLAGYNCKGKEQSGCRA</sequence>
<evidence type="ECO:0000313" key="1">
    <source>
        <dbReference type="EMBL" id="PSK09083.1"/>
    </source>
</evidence>
<comment type="caution">
    <text evidence="1">The sequence shown here is derived from an EMBL/GenBank/DDBJ whole genome shotgun (WGS) entry which is preliminary data.</text>
</comment>